<evidence type="ECO:0008006" key="3">
    <source>
        <dbReference type="Google" id="ProtNLM"/>
    </source>
</evidence>
<dbReference type="Gene3D" id="3.40.50.2000">
    <property type="entry name" value="Glycogen Phosphorylase B"/>
    <property type="match status" value="1"/>
</dbReference>
<dbReference type="RefSeq" id="WP_091841239.1">
    <property type="nucleotide sequence ID" value="NZ_FOAN01000010.1"/>
</dbReference>
<dbReference type="AlphaFoldDB" id="A0A1H7XY48"/>
<proteinExistence type="predicted"/>
<name>A0A1H7XY48_9HYPH</name>
<protein>
    <recommendedName>
        <fullName evidence="3">Glycosyl transferases group 1</fullName>
    </recommendedName>
</protein>
<dbReference type="Gene3D" id="3.40.50.11380">
    <property type="match status" value="1"/>
</dbReference>
<evidence type="ECO:0000313" key="1">
    <source>
        <dbReference type="EMBL" id="SEM37879.1"/>
    </source>
</evidence>
<dbReference type="EMBL" id="FOAN01000010">
    <property type="protein sequence ID" value="SEM37879.1"/>
    <property type="molecule type" value="Genomic_DNA"/>
</dbReference>
<dbReference type="STRING" id="1036779.SAMN04515666_110201"/>
<keyword evidence="2" id="KW-1185">Reference proteome</keyword>
<dbReference type="SUPFAM" id="SSF53756">
    <property type="entry name" value="UDP-Glycosyltransferase/glycogen phosphorylase"/>
    <property type="match status" value="1"/>
</dbReference>
<sequence>MPQTLEADILTLTSLGGDAVRERHDEFASCLVRILSVDPASVEDIDSYKAAIHHGFSYYYWKWDPRAADLYEVTTVAITRWDADVDQCINVMCELVDFVFFLVWFSEESNIRQSERLIQPLRVASAKFAKSAPRRSLPRPARKGPYRVAWLGMFVQSDNPMSTALYQIAPALLASDHQLDVYAWRFCDDAFRSYLEAKGARVHELAHATPLETILAIEARSRQDHPDIAISDMNNGIPTALFSRRLAPVQIFLQAGMPAWPVQHLDGVFNSFGFDPQKAGWGDAQMLRTNAPWDGAALDPAVAETEIAAERALLPKGIRLIGSYGRFSKITLPYLEAVEKILLRCPDVGFALGGTGDAAHIRTFIANSAAGSRITVEERYVSGHVWGHILELMLDTWPVTGGIAAREMLAKSKPVVTLHSEEMPAMDLQRDPALVARSWEGFVDMAVHLLQNKDAYGEASARAGALVRRLSEIRTFEQELDVDIERTVQRVRSKRSFIGRLNSMVGRVASHKRK</sequence>
<accession>A0A1H7XY48</accession>
<dbReference type="OrthoDB" id="9815673at2"/>
<evidence type="ECO:0000313" key="2">
    <source>
        <dbReference type="Proteomes" id="UP000199664"/>
    </source>
</evidence>
<dbReference type="Proteomes" id="UP000199664">
    <property type="component" value="Unassembled WGS sequence"/>
</dbReference>
<reference evidence="2" key="1">
    <citation type="submission" date="2016-10" db="EMBL/GenBank/DDBJ databases">
        <authorList>
            <person name="Varghese N."/>
            <person name="Submissions S."/>
        </authorList>
    </citation>
    <scope>NUCLEOTIDE SEQUENCE [LARGE SCALE GENOMIC DNA]</scope>
    <source>
        <strain evidence="2">LMG 26383,CCUG 61248,R- 45681</strain>
    </source>
</reference>
<organism evidence="1 2">
    <name type="scientific">Bosea lupini</name>
    <dbReference type="NCBI Taxonomy" id="1036779"/>
    <lineage>
        <taxon>Bacteria</taxon>
        <taxon>Pseudomonadati</taxon>
        <taxon>Pseudomonadota</taxon>
        <taxon>Alphaproteobacteria</taxon>
        <taxon>Hyphomicrobiales</taxon>
        <taxon>Boseaceae</taxon>
        <taxon>Bosea</taxon>
    </lineage>
</organism>
<gene>
    <name evidence="1" type="ORF">SAMN04515666_110201</name>
</gene>